<dbReference type="GO" id="GO:0005980">
    <property type="term" value="P:glycogen catabolic process"/>
    <property type="evidence" value="ECO:0007669"/>
    <property type="project" value="TreeGrafter"/>
</dbReference>
<dbReference type="CDD" id="cd04300">
    <property type="entry name" value="GT35_Glycogen_Phosphorylase"/>
    <property type="match status" value="1"/>
</dbReference>
<evidence type="ECO:0000256" key="8">
    <source>
        <dbReference type="ARBA" id="ARBA00022898"/>
    </source>
</evidence>
<evidence type="ECO:0000256" key="3">
    <source>
        <dbReference type="ARBA" id="ARBA00006047"/>
    </source>
</evidence>
<dbReference type="RefSeq" id="WP_020876744.1">
    <property type="nucleotide sequence ID" value="NZ_ATHJ01000080.1"/>
</dbReference>
<dbReference type="FunFam" id="3.40.50.2000:FF:000005">
    <property type="entry name" value="Alpha-1,4 glucan phosphorylase"/>
    <property type="match status" value="1"/>
</dbReference>
<dbReference type="GO" id="GO:0008184">
    <property type="term" value="F:glycogen phosphorylase activity"/>
    <property type="evidence" value="ECO:0007669"/>
    <property type="project" value="InterPro"/>
</dbReference>
<comment type="catalytic activity">
    <reaction evidence="1 12">
        <text>[(1-&gt;4)-alpha-D-glucosyl](n) + phosphate = [(1-&gt;4)-alpha-D-glucosyl](n-1) + alpha-D-glucose 1-phosphate</text>
        <dbReference type="Rhea" id="RHEA:41732"/>
        <dbReference type="Rhea" id="RHEA-COMP:9584"/>
        <dbReference type="Rhea" id="RHEA-COMP:9586"/>
        <dbReference type="ChEBI" id="CHEBI:15444"/>
        <dbReference type="ChEBI" id="CHEBI:43474"/>
        <dbReference type="ChEBI" id="CHEBI:58601"/>
        <dbReference type="EC" id="2.4.1.1"/>
    </reaction>
</comment>
<dbReference type="FunFam" id="3.40.50.2000:FF:000153">
    <property type="entry name" value="Alpha-1,4 glucan phosphorylase"/>
    <property type="match status" value="1"/>
</dbReference>
<keyword evidence="5" id="KW-0321">Glycogen metabolism</keyword>
<keyword evidence="6 12" id="KW-0328">Glycosyltransferase</keyword>
<dbReference type="Gene3D" id="3.40.50.2000">
    <property type="entry name" value="Glycogen Phosphorylase B"/>
    <property type="match status" value="2"/>
</dbReference>
<dbReference type="PATRIC" id="fig|1121405.3.peg.1883"/>
<keyword evidence="7 12" id="KW-0808">Transferase</keyword>
<dbReference type="Proteomes" id="UP000014977">
    <property type="component" value="Unassembled WGS sequence"/>
</dbReference>
<comment type="function">
    <text evidence="10">Phosphorylase is an important allosteric enzyme in carbohydrate metabolism. Enzymes from different sources differ in their regulatory mechanisms and in their natural substrates. However, all known phosphorylases share catalytic and structural properties.</text>
</comment>
<dbReference type="GO" id="GO:0005737">
    <property type="term" value="C:cytoplasm"/>
    <property type="evidence" value="ECO:0007669"/>
    <property type="project" value="TreeGrafter"/>
</dbReference>
<evidence type="ECO:0000313" key="13">
    <source>
        <dbReference type="EMBL" id="EPR40810.1"/>
    </source>
</evidence>
<evidence type="ECO:0000256" key="7">
    <source>
        <dbReference type="ARBA" id="ARBA00022679"/>
    </source>
</evidence>
<feature type="modified residue" description="N6-(pyridoxal phosphate)lysine" evidence="11">
    <location>
        <position position="664"/>
    </location>
</feature>
<dbReference type="PANTHER" id="PTHR11468">
    <property type="entry name" value="GLYCOGEN PHOSPHORYLASE"/>
    <property type="match status" value="1"/>
</dbReference>
<evidence type="ECO:0000256" key="10">
    <source>
        <dbReference type="ARBA" id="ARBA00025174"/>
    </source>
</evidence>
<dbReference type="AlphaFoldDB" id="S7TVN6"/>
<organism evidence="13 14">
    <name type="scientific">Desulfococcus multivorans DSM 2059</name>
    <dbReference type="NCBI Taxonomy" id="1121405"/>
    <lineage>
        <taxon>Bacteria</taxon>
        <taxon>Pseudomonadati</taxon>
        <taxon>Thermodesulfobacteriota</taxon>
        <taxon>Desulfobacteria</taxon>
        <taxon>Desulfobacterales</taxon>
        <taxon>Desulfococcaceae</taxon>
        <taxon>Desulfococcus</taxon>
    </lineage>
</organism>
<dbReference type="InterPro" id="IPR011833">
    <property type="entry name" value="Glycg_phsphrylas"/>
</dbReference>
<comment type="function">
    <text evidence="12">Allosteric enzyme that catalyzes the rate-limiting step in glycogen catabolism, the phosphorolytic cleavage of glycogen to produce glucose-1-phosphate, and plays a central role in maintaining cellular and organismal glucose homeostasis.</text>
</comment>
<evidence type="ECO:0000256" key="11">
    <source>
        <dbReference type="PIRSR" id="PIRSR000460-1"/>
    </source>
</evidence>
<dbReference type="NCBIfam" id="TIGR02093">
    <property type="entry name" value="P_ylase"/>
    <property type="match status" value="1"/>
</dbReference>
<keyword evidence="9 12" id="KW-0119">Carbohydrate metabolism</keyword>
<evidence type="ECO:0000313" key="14">
    <source>
        <dbReference type="Proteomes" id="UP000014977"/>
    </source>
</evidence>
<dbReference type="STRING" id="897.B2D07_00805"/>
<comment type="caution">
    <text evidence="13">The sequence shown here is derived from an EMBL/GenBank/DDBJ whole genome shotgun (WGS) entry which is preliminary data.</text>
</comment>
<evidence type="ECO:0000256" key="9">
    <source>
        <dbReference type="ARBA" id="ARBA00023277"/>
    </source>
</evidence>
<dbReference type="PIRSF" id="PIRSF000460">
    <property type="entry name" value="Pprylas_GlgP"/>
    <property type="match status" value="1"/>
</dbReference>
<evidence type="ECO:0000256" key="4">
    <source>
        <dbReference type="ARBA" id="ARBA00022553"/>
    </source>
</evidence>
<name>S7TVN6_DESML</name>
<evidence type="ECO:0000256" key="5">
    <source>
        <dbReference type="ARBA" id="ARBA00022600"/>
    </source>
</evidence>
<reference evidence="13 14" key="1">
    <citation type="journal article" date="2013" name="Genome Announc.">
        <title>Draft genome sequences for three mercury-methylating, sulfate-reducing bacteria.</title>
        <authorList>
            <person name="Brown S.D."/>
            <person name="Hurt R.A.Jr."/>
            <person name="Gilmour C.C."/>
            <person name="Elias D.A."/>
        </authorList>
    </citation>
    <scope>NUCLEOTIDE SEQUENCE [LARGE SCALE GENOMIC DNA]</scope>
    <source>
        <strain evidence="13 14">DSM 2059</strain>
    </source>
</reference>
<evidence type="ECO:0000256" key="1">
    <source>
        <dbReference type="ARBA" id="ARBA00001275"/>
    </source>
</evidence>
<evidence type="ECO:0000256" key="2">
    <source>
        <dbReference type="ARBA" id="ARBA00001933"/>
    </source>
</evidence>
<keyword evidence="8 11" id="KW-0663">Pyridoxal phosphate</keyword>
<accession>S7TVN6</accession>
<dbReference type="EC" id="2.4.1.1" evidence="12"/>
<comment type="similarity">
    <text evidence="3 12">Belongs to the glycogen phosphorylase family.</text>
</comment>
<proteinExistence type="inferred from homology"/>
<dbReference type="PANTHER" id="PTHR11468:SF3">
    <property type="entry name" value="GLYCOGEN PHOSPHORYLASE, LIVER FORM"/>
    <property type="match status" value="1"/>
</dbReference>
<dbReference type="SUPFAM" id="SSF53756">
    <property type="entry name" value="UDP-Glycosyltransferase/glycogen phosphorylase"/>
    <property type="match status" value="1"/>
</dbReference>
<evidence type="ECO:0000256" key="12">
    <source>
        <dbReference type="RuleBase" id="RU000587"/>
    </source>
</evidence>
<gene>
    <name evidence="13" type="ORF">dsmv_2313</name>
</gene>
<dbReference type="PROSITE" id="PS00102">
    <property type="entry name" value="PHOSPHORYLASE"/>
    <property type="match status" value="1"/>
</dbReference>
<keyword evidence="4" id="KW-0597">Phosphoprotein</keyword>
<dbReference type="eggNOG" id="COG0058">
    <property type="taxonomic scope" value="Bacteria"/>
</dbReference>
<sequence>MMKPSLLGNSKAALKKSMDYHLRCSLCKEPVSKEGRDLFLATAFSLRDRMAEKILQTERRYRETKTKRVYYLSLEFLIGRLMGNTLHNLGMFDSYKGLLTDAGFDIEEVREQETDPGLGNGGLGRLAACFLDSMATLDIAGFGYGIHYEYGLFKQEIDNGYQREKPDNWLAELNPWEIKRTDEKCIIPIHGRIEHFQDRAGEYNPMWLDWKVIMGIPFDIPVVGYGGKTVNWLRLYGAGSSADFDIQIFNEGDYFRAVEQKVSSETITKMLYPLDTLKSGRELRLVQEYFLVACALRDIIRRYLRDHENFDRFPERVAIQMNDTHPSLAVAELMRLFVDEYALPWDHAWEITRETLAYTNHTVLAEALEKWPVGLLEKVIPRHLQIIYEINRRFLDKVAPLYPGDIDLIRRISLIEEGETKQVRMAHLALVGSHSVNGVSALHTEILKNENFSDFYALRPEQFVNITNGITQRRWLLEANPRLAGLISDTIGDAWITDLRQLRRLEPMADQKAFKDAFHDIKRANKEILAGIISDTVWLSVDPDSLFDVHVKRIHEYKRQLLKIMQIVHEYLQIIRDEKKPVIAKTHIFAGKAAPGYWIAKQMIKLIHNVGQVINQDKRIGDALKVVFLPDYRVSLAEKIIPATDLSEQISMAGREASGTGNMKFMLNGALTVGTLDGANVEMLEEVGEENIFIFGLKAKEIAEMVKQKRYRPLDYYHRFPEIRRVLDAFRDDTFCAAERGLFQWIYHRVMNNEDPYFHLPDFMQYIEAHDKIEAEFQAPATWTQKAILNVARCGKFSSDRAIADYNRLIWNKNGLKEK</sequence>
<keyword evidence="14" id="KW-1185">Reference proteome</keyword>
<dbReference type="InterPro" id="IPR035090">
    <property type="entry name" value="Pyridoxal_P_attach_site"/>
</dbReference>
<dbReference type="InterPro" id="IPR000811">
    <property type="entry name" value="Glyco_trans_35"/>
</dbReference>
<evidence type="ECO:0000256" key="6">
    <source>
        <dbReference type="ARBA" id="ARBA00022676"/>
    </source>
</evidence>
<dbReference type="EMBL" id="ATHJ01000080">
    <property type="protein sequence ID" value="EPR40810.1"/>
    <property type="molecule type" value="Genomic_DNA"/>
</dbReference>
<protein>
    <recommendedName>
        <fullName evidence="12">Alpha-1,4 glucan phosphorylase</fullName>
        <ecNumber evidence="12">2.4.1.1</ecNumber>
    </recommendedName>
</protein>
<dbReference type="GO" id="GO:0030170">
    <property type="term" value="F:pyridoxal phosphate binding"/>
    <property type="evidence" value="ECO:0007669"/>
    <property type="project" value="InterPro"/>
</dbReference>
<comment type="cofactor">
    <cofactor evidence="2 12">
        <name>pyridoxal 5'-phosphate</name>
        <dbReference type="ChEBI" id="CHEBI:597326"/>
    </cofactor>
</comment>
<dbReference type="Pfam" id="PF00343">
    <property type="entry name" value="Phosphorylase"/>
    <property type="match status" value="1"/>
</dbReference>